<accession>A0A9P5ZNV9</accession>
<dbReference type="EMBL" id="MU154632">
    <property type="protein sequence ID" value="KAF9490835.1"/>
    <property type="molecule type" value="Genomic_DNA"/>
</dbReference>
<evidence type="ECO:0000256" key="3">
    <source>
        <dbReference type="ARBA" id="ARBA00022989"/>
    </source>
</evidence>
<evidence type="ECO:0000256" key="5">
    <source>
        <dbReference type="SAM" id="MobiDB-lite"/>
    </source>
</evidence>
<evidence type="ECO:0000313" key="8">
    <source>
        <dbReference type="EMBL" id="KAF9490835.1"/>
    </source>
</evidence>
<evidence type="ECO:0000259" key="7">
    <source>
        <dbReference type="PROSITE" id="PS51469"/>
    </source>
</evidence>
<dbReference type="Proteomes" id="UP000807025">
    <property type="component" value="Unassembled WGS sequence"/>
</dbReference>
<keyword evidence="3 6" id="KW-1133">Transmembrane helix</keyword>
<dbReference type="PROSITE" id="PS51469">
    <property type="entry name" value="SUN"/>
    <property type="match status" value="1"/>
</dbReference>
<dbReference type="InterPro" id="IPR045119">
    <property type="entry name" value="SUN1-5"/>
</dbReference>
<evidence type="ECO:0000313" key="9">
    <source>
        <dbReference type="Proteomes" id="UP000807025"/>
    </source>
</evidence>
<keyword evidence="4 6" id="KW-0472">Membrane</keyword>
<evidence type="ECO:0000256" key="6">
    <source>
        <dbReference type="SAM" id="Phobius"/>
    </source>
</evidence>
<protein>
    <recommendedName>
        <fullName evidence="7">SUN domain-containing protein</fullName>
    </recommendedName>
</protein>
<sequence length="298" mass="32598">MSPEGAGETDGEPSLTEPIVAMQDAGGIQSDSGISESQSDAMGSDDDWVDESDEEDNIGEAILGWVDRHLGVVLLAVITHFGLLLLLSIALLATPGSAHASINYASYNEGARTLLEFMSTTHRLPFWTCAIIWAAQYGDNYVDVSNEVLNDEVNVSHCWPFWGSSGHVAIFLSQRVEVKRMRISHVQDDSSLSEALRQAPRDIALWGLRTDLNLTTFRPATDFTTAAGATDVPLFELLGRYTFNAKSFDQWFEVENPNTVGYSTVLVEILTNWGGGSTCVYIPNPNEDDEDGKSLQTD</sequence>
<keyword evidence="2 6" id="KW-0812">Transmembrane</keyword>
<dbReference type="OrthoDB" id="342281at2759"/>
<dbReference type="Gene3D" id="2.60.120.260">
    <property type="entry name" value="Galactose-binding domain-like"/>
    <property type="match status" value="1"/>
</dbReference>
<feature type="domain" description="SUN" evidence="7">
    <location>
        <begin position="97"/>
        <end position="290"/>
    </location>
</feature>
<name>A0A9P5ZNV9_PLEER</name>
<dbReference type="AlphaFoldDB" id="A0A9P5ZNV9"/>
<keyword evidence="9" id="KW-1185">Reference proteome</keyword>
<evidence type="ECO:0000256" key="4">
    <source>
        <dbReference type="ARBA" id="ARBA00023136"/>
    </source>
</evidence>
<comment type="subcellular location">
    <subcellularLocation>
        <location evidence="1">Membrane</location>
    </subcellularLocation>
</comment>
<evidence type="ECO:0000256" key="2">
    <source>
        <dbReference type="ARBA" id="ARBA00022692"/>
    </source>
</evidence>
<dbReference type="Pfam" id="PF07738">
    <property type="entry name" value="Sad1_UNC"/>
    <property type="match status" value="1"/>
</dbReference>
<feature type="transmembrane region" description="Helical" evidence="6">
    <location>
        <begin position="72"/>
        <end position="93"/>
    </location>
</feature>
<feature type="compositionally biased region" description="Polar residues" evidence="5">
    <location>
        <begin position="29"/>
        <end position="41"/>
    </location>
</feature>
<dbReference type="PANTHER" id="PTHR12911">
    <property type="entry name" value="SAD1/UNC-84-LIKE PROTEIN-RELATED"/>
    <property type="match status" value="1"/>
</dbReference>
<dbReference type="GO" id="GO:0034993">
    <property type="term" value="C:meiotic nuclear membrane microtubule tethering complex"/>
    <property type="evidence" value="ECO:0007669"/>
    <property type="project" value="TreeGrafter"/>
</dbReference>
<dbReference type="InterPro" id="IPR012919">
    <property type="entry name" value="SUN_dom"/>
</dbReference>
<dbReference type="PANTHER" id="PTHR12911:SF8">
    <property type="entry name" value="KLAROID PROTEIN-RELATED"/>
    <property type="match status" value="1"/>
</dbReference>
<dbReference type="GO" id="GO:0043495">
    <property type="term" value="F:protein-membrane adaptor activity"/>
    <property type="evidence" value="ECO:0007669"/>
    <property type="project" value="TreeGrafter"/>
</dbReference>
<reference evidence="8" key="1">
    <citation type="submission" date="2020-11" db="EMBL/GenBank/DDBJ databases">
        <authorList>
            <consortium name="DOE Joint Genome Institute"/>
            <person name="Ahrendt S."/>
            <person name="Riley R."/>
            <person name="Andreopoulos W."/>
            <person name="Labutti K."/>
            <person name="Pangilinan J."/>
            <person name="Ruiz-Duenas F.J."/>
            <person name="Barrasa J.M."/>
            <person name="Sanchez-Garcia M."/>
            <person name="Camarero S."/>
            <person name="Miyauchi S."/>
            <person name="Serrano A."/>
            <person name="Linde D."/>
            <person name="Babiker R."/>
            <person name="Drula E."/>
            <person name="Ayuso-Fernandez I."/>
            <person name="Pacheco R."/>
            <person name="Padilla G."/>
            <person name="Ferreira P."/>
            <person name="Barriuso J."/>
            <person name="Kellner H."/>
            <person name="Castanera R."/>
            <person name="Alfaro M."/>
            <person name="Ramirez L."/>
            <person name="Pisabarro A.G."/>
            <person name="Kuo A."/>
            <person name="Tritt A."/>
            <person name="Lipzen A."/>
            <person name="He G."/>
            <person name="Yan M."/>
            <person name="Ng V."/>
            <person name="Cullen D."/>
            <person name="Martin F."/>
            <person name="Rosso M.-N."/>
            <person name="Henrissat B."/>
            <person name="Hibbett D."/>
            <person name="Martinez A.T."/>
            <person name="Grigoriev I.V."/>
        </authorList>
    </citation>
    <scope>NUCLEOTIDE SEQUENCE</scope>
    <source>
        <strain evidence="8">ATCC 90797</strain>
    </source>
</reference>
<organism evidence="8 9">
    <name type="scientific">Pleurotus eryngii</name>
    <name type="common">Boletus of the steppes</name>
    <dbReference type="NCBI Taxonomy" id="5323"/>
    <lineage>
        <taxon>Eukaryota</taxon>
        <taxon>Fungi</taxon>
        <taxon>Dikarya</taxon>
        <taxon>Basidiomycota</taxon>
        <taxon>Agaricomycotina</taxon>
        <taxon>Agaricomycetes</taxon>
        <taxon>Agaricomycetidae</taxon>
        <taxon>Agaricales</taxon>
        <taxon>Pleurotineae</taxon>
        <taxon>Pleurotaceae</taxon>
        <taxon>Pleurotus</taxon>
    </lineage>
</organism>
<evidence type="ECO:0000256" key="1">
    <source>
        <dbReference type="ARBA" id="ARBA00004370"/>
    </source>
</evidence>
<feature type="region of interest" description="Disordered" evidence="5">
    <location>
        <begin position="1"/>
        <end position="52"/>
    </location>
</feature>
<gene>
    <name evidence="8" type="ORF">BDN71DRAFT_1510923</name>
</gene>
<comment type="caution">
    <text evidence="8">The sequence shown here is derived from an EMBL/GenBank/DDBJ whole genome shotgun (WGS) entry which is preliminary data.</text>
</comment>
<proteinExistence type="predicted"/>
<feature type="compositionally biased region" description="Acidic residues" evidence="5">
    <location>
        <begin position="43"/>
        <end position="52"/>
    </location>
</feature>